<feature type="signal peptide" evidence="2">
    <location>
        <begin position="1"/>
        <end position="29"/>
    </location>
</feature>
<accession>A0A090IY05</accession>
<evidence type="ECO:0000313" key="4">
    <source>
        <dbReference type="Proteomes" id="UP000040576"/>
    </source>
</evidence>
<keyword evidence="1" id="KW-0812">Transmembrane</keyword>
<dbReference type="EMBL" id="CCRF01000079">
    <property type="protein sequence ID" value="CEE02612.1"/>
    <property type="molecule type" value="Genomic_DNA"/>
</dbReference>
<gene>
    <name evidence="3" type="ORF">BT1A1_2819</name>
</gene>
<feature type="transmembrane region" description="Helical" evidence="1">
    <location>
        <begin position="69"/>
        <end position="90"/>
    </location>
</feature>
<dbReference type="RefSeq" id="WP_051989143.1">
    <property type="nucleotide sequence ID" value="NZ_CCRF01000079.1"/>
</dbReference>
<name>A0A090IY05_9BACI</name>
<keyword evidence="4" id="KW-1185">Reference proteome</keyword>
<feature type="chain" id="PRO_5039055651" evidence="2">
    <location>
        <begin position="30"/>
        <end position="197"/>
    </location>
</feature>
<keyword evidence="1" id="KW-1133">Transmembrane helix</keyword>
<feature type="transmembrane region" description="Helical" evidence="1">
    <location>
        <begin position="133"/>
        <end position="151"/>
    </location>
</feature>
<reference evidence="3 4" key="1">
    <citation type="submission" date="2014-07" db="EMBL/GenBank/DDBJ databases">
        <authorList>
            <person name="Wibberg Daniel"/>
        </authorList>
    </citation>
    <scope>NUCLEOTIDE SEQUENCE [LARGE SCALE GENOMIC DNA]</scope>
</reference>
<organism evidence="3 4">
    <name type="scientific">Caldibacillus thermoamylovorans</name>
    <dbReference type="NCBI Taxonomy" id="35841"/>
    <lineage>
        <taxon>Bacteria</taxon>
        <taxon>Bacillati</taxon>
        <taxon>Bacillota</taxon>
        <taxon>Bacilli</taxon>
        <taxon>Bacillales</taxon>
        <taxon>Bacillaceae</taxon>
        <taxon>Caldibacillus</taxon>
    </lineage>
</organism>
<dbReference type="Proteomes" id="UP000040576">
    <property type="component" value="Unassembled WGS sequence"/>
</dbReference>
<evidence type="ECO:0000256" key="1">
    <source>
        <dbReference type="SAM" id="Phobius"/>
    </source>
</evidence>
<feature type="transmembrane region" description="Helical" evidence="1">
    <location>
        <begin position="96"/>
        <end position="113"/>
    </location>
</feature>
<keyword evidence="2" id="KW-0732">Signal</keyword>
<proteinExistence type="predicted"/>
<protein>
    <submittedName>
        <fullName evidence="3">Uncharacterized protein</fullName>
    </submittedName>
</protein>
<sequence>MDNNRLTFKESKLLSAFGFNLFFASAASAVPEWSTKFWLINTTVAMFFIIRTVYAWLTMTDSKRYFSIGSYGMIFMMAFVCPQPIIRLLWIGESHLWILFVVTWLLLFIVTHLSKWKIGKMFKDPFDSKGGRIFHILFLIVIIILPFIMIFTSQEGTTITDQYIEFMAMGAVLYIISLFCLFMLPAFLIKPEEMDSL</sequence>
<keyword evidence="1" id="KW-0472">Membrane</keyword>
<feature type="transmembrane region" description="Helical" evidence="1">
    <location>
        <begin position="39"/>
        <end position="57"/>
    </location>
</feature>
<feature type="transmembrane region" description="Helical" evidence="1">
    <location>
        <begin position="163"/>
        <end position="189"/>
    </location>
</feature>
<dbReference type="AlphaFoldDB" id="A0A090IY05"/>
<evidence type="ECO:0000313" key="3">
    <source>
        <dbReference type="EMBL" id="CEE02612.1"/>
    </source>
</evidence>
<dbReference type="GeneID" id="92962157"/>
<evidence type="ECO:0000256" key="2">
    <source>
        <dbReference type="SAM" id="SignalP"/>
    </source>
</evidence>